<evidence type="ECO:0000313" key="2">
    <source>
        <dbReference type="EMBL" id="KAE8697010.1"/>
    </source>
</evidence>
<proteinExistence type="predicted"/>
<dbReference type="EMBL" id="VEPZ02001057">
    <property type="protein sequence ID" value="KAE8697010.1"/>
    <property type="molecule type" value="Genomic_DNA"/>
</dbReference>
<organism evidence="2 3">
    <name type="scientific">Hibiscus syriacus</name>
    <name type="common">Rose of Sharon</name>
    <dbReference type="NCBI Taxonomy" id="106335"/>
    <lineage>
        <taxon>Eukaryota</taxon>
        <taxon>Viridiplantae</taxon>
        <taxon>Streptophyta</taxon>
        <taxon>Embryophyta</taxon>
        <taxon>Tracheophyta</taxon>
        <taxon>Spermatophyta</taxon>
        <taxon>Magnoliopsida</taxon>
        <taxon>eudicotyledons</taxon>
        <taxon>Gunneridae</taxon>
        <taxon>Pentapetalae</taxon>
        <taxon>rosids</taxon>
        <taxon>malvids</taxon>
        <taxon>Malvales</taxon>
        <taxon>Malvaceae</taxon>
        <taxon>Malvoideae</taxon>
        <taxon>Hibiscus</taxon>
    </lineage>
</organism>
<feature type="region of interest" description="Disordered" evidence="1">
    <location>
        <begin position="1"/>
        <end position="43"/>
    </location>
</feature>
<dbReference type="Proteomes" id="UP000436088">
    <property type="component" value="Unassembled WGS sequence"/>
</dbReference>
<feature type="region of interest" description="Disordered" evidence="1">
    <location>
        <begin position="131"/>
        <end position="167"/>
    </location>
</feature>
<reference evidence="2" key="1">
    <citation type="submission" date="2019-09" db="EMBL/GenBank/DDBJ databases">
        <title>Draft genome information of white flower Hibiscus syriacus.</title>
        <authorList>
            <person name="Kim Y.-M."/>
        </authorList>
    </citation>
    <scope>NUCLEOTIDE SEQUENCE [LARGE SCALE GENOMIC DNA]</scope>
    <source>
        <strain evidence="2">YM2019G1</strain>
    </source>
</reference>
<name>A0A6A2ZYE7_HIBSY</name>
<protein>
    <submittedName>
        <fullName evidence="2">Uncharacterized protein</fullName>
    </submittedName>
</protein>
<evidence type="ECO:0000313" key="3">
    <source>
        <dbReference type="Proteomes" id="UP000436088"/>
    </source>
</evidence>
<keyword evidence="3" id="KW-1185">Reference proteome</keyword>
<gene>
    <name evidence="2" type="ORF">F3Y22_tig00110637pilonHSYRG00714</name>
</gene>
<accession>A0A6A2ZYE7</accession>
<evidence type="ECO:0000256" key="1">
    <source>
        <dbReference type="SAM" id="MobiDB-lite"/>
    </source>
</evidence>
<comment type="caution">
    <text evidence="2">The sequence shown here is derived from an EMBL/GenBank/DDBJ whole genome shotgun (WGS) entry which is preliminary data.</text>
</comment>
<sequence length="424" mass="46824">MSPSQDANLRGGLGPFGDKTLDPNRQPRSRQPDVERQVHFQGGRRVTLPRNICEHDRDLRRPLVPPNRRDEVQLGTTFVALQVWSPSGRPQGILNIGVTLIDSSKRSMPLYLQMGSSAIGYNHLMGEEEYPVSTASKSNDDENPSPLPKPKLRRTKSDSSSVFPCDLLPKIPGGGSSVVNGFEPVKRRDSMVNGFEPVRGEAPWGSSMVNYTVGKLNPRKGKEGSVVNRMEDPGRKSNSRKSPSGSYVGAPRKAGGEKAWTNSEVGPSPSEVAENMAKNMHHNRFDDCESSLLGWSVEDDDSIEGLRSKLERFSPPNEEDMLEDTPTVADRLHALVTFVGAIFPLLAAEAVRKHRMMECCGNNGVRWSEIVVAKVDEIVGVCRGKYLRFAMTTISCAKNGLCSYEYAAREDLLKMLLNSLKQRT</sequence>
<feature type="region of interest" description="Disordered" evidence="1">
    <location>
        <begin position="215"/>
        <end position="269"/>
    </location>
</feature>
<dbReference type="AlphaFoldDB" id="A0A6A2ZYE7"/>